<feature type="chain" id="PRO_5015525100" evidence="1">
    <location>
        <begin position="19"/>
        <end position="194"/>
    </location>
</feature>
<reference evidence="2 3" key="1">
    <citation type="journal article" date="2018" name="Mycol. Prog.">
        <title>Coniella lustricola, a new species from submerged detritus.</title>
        <authorList>
            <person name="Raudabaugh D.B."/>
            <person name="Iturriaga T."/>
            <person name="Carver A."/>
            <person name="Mondo S."/>
            <person name="Pangilinan J."/>
            <person name="Lipzen A."/>
            <person name="He G."/>
            <person name="Amirebrahimi M."/>
            <person name="Grigoriev I.V."/>
            <person name="Miller A.N."/>
        </authorList>
    </citation>
    <scope>NUCLEOTIDE SEQUENCE [LARGE SCALE GENOMIC DNA]</scope>
    <source>
        <strain evidence="2 3">B22-T-1</strain>
    </source>
</reference>
<protein>
    <submittedName>
        <fullName evidence="2">Uncharacterized protein</fullName>
    </submittedName>
</protein>
<dbReference type="Proteomes" id="UP000241462">
    <property type="component" value="Unassembled WGS sequence"/>
</dbReference>
<proteinExistence type="predicted"/>
<evidence type="ECO:0000256" key="1">
    <source>
        <dbReference type="SAM" id="SignalP"/>
    </source>
</evidence>
<feature type="signal peptide" evidence="1">
    <location>
        <begin position="1"/>
        <end position="18"/>
    </location>
</feature>
<dbReference type="InParanoid" id="A0A2T2ZW56"/>
<dbReference type="OrthoDB" id="3545468at2759"/>
<keyword evidence="1" id="KW-0732">Signal</keyword>
<name>A0A2T2ZW56_9PEZI</name>
<gene>
    <name evidence="2" type="ORF">BD289DRAFT_444293</name>
</gene>
<dbReference type="AlphaFoldDB" id="A0A2T2ZW56"/>
<keyword evidence="3" id="KW-1185">Reference proteome</keyword>
<dbReference type="EMBL" id="KZ678618">
    <property type="protein sequence ID" value="PSR78155.1"/>
    <property type="molecule type" value="Genomic_DNA"/>
</dbReference>
<evidence type="ECO:0000313" key="3">
    <source>
        <dbReference type="Proteomes" id="UP000241462"/>
    </source>
</evidence>
<evidence type="ECO:0000313" key="2">
    <source>
        <dbReference type="EMBL" id="PSR78155.1"/>
    </source>
</evidence>
<organism evidence="2 3">
    <name type="scientific">Coniella lustricola</name>
    <dbReference type="NCBI Taxonomy" id="2025994"/>
    <lineage>
        <taxon>Eukaryota</taxon>
        <taxon>Fungi</taxon>
        <taxon>Dikarya</taxon>
        <taxon>Ascomycota</taxon>
        <taxon>Pezizomycotina</taxon>
        <taxon>Sordariomycetes</taxon>
        <taxon>Sordariomycetidae</taxon>
        <taxon>Diaporthales</taxon>
        <taxon>Schizoparmaceae</taxon>
        <taxon>Coniella</taxon>
    </lineage>
</organism>
<sequence length="194" mass="20331">MAPLSTLIPLLLAALASALPDVTPVQLYAGTCAGYPNWPQDGDRSGGFLLVPDQGDNSTVDGLITSVEALNTTVVDVTTVVASARTILQCYDTAVNSLYTGVPLYIADTDGADNGELGYFAAGKTPEIYEHQIDGVTQSGVFLGYGGVTAWAYSFVPSLGGAGNFDWFAMRLLDAQDGALNEGEFYGFLKVVAE</sequence>
<accession>A0A2T2ZW56</accession>